<organism evidence="4 5">
    <name type="scientific">Oopsacas minuta</name>
    <dbReference type="NCBI Taxonomy" id="111878"/>
    <lineage>
        <taxon>Eukaryota</taxon>
        <taxon>Metazoa</taxon>
        <taxon>Porifera</taxon>
        <taxon>Hexactinellida</taxon>
        <taxon>Hexasterophora</taxon>
        <taxon>Lyssacinosida</taxon>
        <taxon>Leucopsacidae</taxon>
        <taxon>Oopsacas</taxon>
    </lineage>
</organism>
<evidence type="ECO:0000256" key="1">
    <source>
        <dbReference type="SAM" id="Coils"/>
    </source>
</evidence>
<dbReference type="GO" id="GO:0006396">
    <property type="term" value="P:RNA processing"/>
    <property type="evidence" value="ECO:0007669"/>
    <property type="project" value="InterPro"/>
</dbReference>
<dbReference type="InterPro" id="IPR000061">
    <property type="entry name" value="Surp"/>
</dbReference>
<sequence length="713" mass="81902">MHANGSKLSSGKGRVSHFTYSDSQLTSDDENRSETMNSSLEVARERKLRQEAEAQSVRLAGLLEKAVTQFDPPRHNNDAQHQIINDLSAKANQIEQHLQNLQNRKNPSHLISPKKDDNRHIQATNEIEDRVMDLEQQLERIEEGANQIAGNNRLTPKRWSSQMSLDSAMRKVDSGRHNLTPDKENGRVAGLEIELETTQRMKEDLRNQLEQMLRYAKSLETELRTNKSDFDKLSSDSEQCQIDLSIERQKLAEATALLNQVKNNAHRINSYSKRLENKLLRSQNQIQKYEFDNEKNFRENGKMRAEFERRQSEKDLNIQKVFSDISRENSDLKYQLEDERSKLRSLRGIQAEMGNKFRREMAQLSDTKELLIREKNSFEKMNEESGNHLQEIEVMQEIINKQTMEIDQLKDDNKAVLRATGSEIDMLMDSFSSKHQIPQFTSGTVRGLENEPQYPPAHTKPPPVYPGHIPPHDVSALNIPQLISGNQELNLIPSGTNLNEQTAVISSSSEETELHPILRTGASSKFTPIPKLKAKRRQKAKIFLEKIKGECKPETADFTRETNQIGGNEVYYQGYDGYIHITPPPPDMQQLIDKVAFQVVSCTNENIEKQLKEGTNSIYDFLYPSNQYYEYYRIKKRQFKDSIKPIQKKDERVDSNKKLISFSIQSSIDNMQLEQKVYLGGNSSSSEDESQNQKSQTLSKKVGVKMELEGLLT</sequence>
<evidence type="ECO:0000313" key="4">
    <source>
        <dbReference type="EMBL" id="KAI6658586.1"/>
    </source>
</evidence>
<feature type="region of interest" description="Disordered" evidence="2">
    <location>
        <begin position="1"/>
        <end position="40"/>
    </location>
</feature>
<dbReference type="Gene3D" id="1.10.10.790">
    <property type="entry name" value="Surp module"/>
    <property type="match status" value="1"/>
</dbReference>
<name>A0AAV7KDZ7_9METZ</name>
<dbReference type="PROSITE" id="PS50128">
    <property type="entry name" value="SURP"/>
    <property type="match status" value="1"/>
</dbReference>
<dbReference type="AlphaFoldDB" id="A0AAV7KDZ7"/>
<dbReference type="Proteomes" id="UP001165289">
    <property type="component" value="Unassembled WGS sequence"/>
</dbReference>
<dbReference type="SUPFAM" id="SSF109905">
    <property type="entry name" value="Surp module (SWAP domain)"/>
    <property type="match status" value="1"/>
</dbReference>
<evidence type="ECO:0000259" key="3">
    <source>
        <dbReference type="PROSITE" id="PS50128"/>
    </source>
</evidence>
<keyword evidence="1" id="KW-0175">Coiled coil</keyword>
<gene>
    <name evidence="4" type="ORF">LOD99_15386</name>
</gene>
<dbReference type="EMBL" id="JAKMXF010000088">
    <property type="protein sequence ID" value="KAI6658586.1"/>
    <property type="molecule type" value="Genomic_DNA"/>
</dbReference>
<keyword evidence="5" id="KW-1185">Reference proteome</keyword>
<comment type="caution">
    <text evidence="4">The sequence shown here is derived from an EMBL/GenBank/DDBJ whole genome shotgun (WGS) entry which is preliminary data.</text>
</comment>
<evidence type="ECO:0000256" key="2">
    <source>
        <dbReference type="SAM" id="MobiDB-lite"/>
    </source>
</evidence>
<dbReference type="GO" id="GO:0003723">
    <property type="term" value="F:RNA binding"/>
    <property type="evidence" value="ECO:0007669"/>
    <property type="project" value="InterPro"/>
</dbReference>
<reference evidence="4 5" key="1">
    <citation type="journal article" date="2023" name="BMC Biol.">
        <title>The compact genome of the sponge Oopsacas minuta (Hexactinellida) is lacking key metazoan core genes.</title>
        <authorList>
            <person name="Santini S."/>
            <person name="Schenkelaars Q."/>
            <person name="Jourda C."/>
            <person name="Duchesne M."/>
            <person name="Belahbib H."/>
            <person name="Rocher C."/>
            <person name="Selva M."/>
            <person name="Riesgo A."/>
            <person name="Vervoort M."/>
            <person name="Leys S.P."/>
            <person name="Kodjabachian L."/>
            <person name="Le Bivic A."/>
            <person name="Borchiellini C."/>
            <person name="Claverie J.M."/>
            <person name="Renard E."/>
        </authorList>
    </citation>
    <scope>NUCLEOTIDE SEQUENCE [LARGE SCALE GENOMIC DNA]</scope>
    <source>
        <strain evidence="4">SPO-2</strain>
    </source>
</reference>
<feature type="coiled-coil region" evidence="1">
    <location>
        <begin position="84"/>
        <end position="151"/>
    </location>
</feature>
<accession>A0AAV7KDZ7</accession>
<proteinExistence type="predicted"/>
<evidence type="ECO:0000313" key="5">
    <source>
        <dbReference type="Proteomes" id="UP001165289"/>
    </source>
</evidence>
<feature type="coiled-coil region" evidence="1">
    <location>
        <begin position="392"/>
        <end position="419"/>
    </location>
</feature>
<feature type="domain" description="SURP motif" evidence="3">
    <location>
        <begin position="591"/>
        <end position="632"/>
    </location>
</feature>
<feature type="region of interest" description="Disordered" evidence="2">
    <location>
        <begin position="680"/>
        <end position="699"/>
    </location>
</feature>
<dbReference type="InterPro" id="IPR035967">
    <property type="entry name" value="SWAP/Surp_sf"/>
</dbReference>
<feature type="coiled-coil region" evidence="1">
    <location>
        <begin position="188"/>
        <end position="292"/>
    </location>
</feature>
<protein>
    <recommendedName>
        <fullName evidence="3">SURP motif domain-containing protein</fullName>
    </recommendedName>
</protein>